<evidence type="ECO:0000313" key="1">
    <source>
        <dbReference type="EMBL" id="KAF5793067.1"/>
    </source>
</evidence>
<dbReference type="EMBL" id="CM007898">
    <property type="protein sequence ID" value="OTG16713.1"/>
    <property type="molecule type" value="Genomic_DNA"/>
</dbReference>
<dbReference type="EMBL" id="MNCJ02000324">
    <property type="protein sequence ID" value="KAF5793067.1"/>
    <property type="molecule type" value="Genomic_DNA"/>
</dbReference>
<evidence type="ECO:0000313" key="3">
    <source>
        <dbReference type="Proteomes" id="UP000215914"/>
    </source>
</evidence>
<dbReference type="Proteomes" id="UP000215914">
    <property type="component" value="Chromosome 9"/>
</dbReference>
<accession>A0A251U150</accession>
<keyword evidence="3" id="KW-1185">Reference proteome</keyword>
<evidence type="ECO:0000313" key="2">
    <source>
        <dbReference type="EMBL" id="OTG16713.1"/>
    </source>
</evidence>
<reference evidence="1 3" key="1">
    <citation type="journal article" date="2017" name="Nature">
        <title>The sunflower genome provides insights into oil metabolism, flowering and Asterid evolution.</title>
        <authorList>
            <person name="Badouin H."/>
            <person name="Gouzy J."/>
            <person name="Grassa C.J."/>
            <person name="Murat F."/>
            <person name="Staton S.E."/>
            <person name="Cottret L."/>
            <person name="Lelandais-Briere C."/>
            <person name="Owens G.L."/>
            <person name="Carrere S."/>
            <person name="Mayjonade B."/>
            <person name="Legrand L."/>
            <person name="Gill N."/>
            <person name="Kane N.C."/>
            <person name="Bowers J.E."/>
            <person name="Hubner S."/>
            <person name="Bellec A."/>
            <person name="Berard A."/>
            <person name="Berges H."/>
            <person name="Blanchet N."/>
            <person name="Boniface M.C."/>
            <person name="Brunel D."/>
            <person name="Catrice O."/>
            <person name="Chaidir N."/>
            <person name="Claudel C."/>
            <person name="Donnadieu C."/>
            <person name="Faraut T."/>
            <person name="Fievet G."/>
            <person name="Helmstetter N."/>
            <person name="King M."/>
            <person name="Knapp S.J."/>
            <person name="Lai Z."/>
            <person name="Le Paslier M.C."/>
            <person name="Lippi Y."/>
            <person name="Lorenzon L."/>
            <person name="Mandel J.R."/>
            <person name="Marage G."/>
            <person name="Marchand G."/>
            <person name="Marquand E."/>
            <person name="Bret-Mestries E."/>
            <person name="Morien E."/>
            <person name="Nambeesan S."/>
            <person name="Nguyen T."/>
            <person name="Pegot-Espagnet P."/>
            <person name="Pouilly N."/>
            <person name="Raftis F."/>
            <person name="Sallet E."/>
            <person name="Schiex T."/>
            <person name="Thomas J."/>
            <person name="Vandecasteele C."/>
            <person name="Vares D."/>
            <person name="Vear F."/>
            <person name="Vautrin S."/>
            <person name="Crespi M."/>
            <person name="Mangin B."/>
            <person name="Burke J.M."/>
            <person name="Salse J."/>
            <person name="Munos S."/>
            <person name="Vincourt P."/>
            <person name="Rieseberg L.H."/>
            <person name="Langlade N.B."/>
        </authorList>
    </citation>
    <scope>NUCLEOTIDE SEQUENCE [LARGE SCALE GENOMIC DNA]</scope>
    <source>
        <strain evidence="3">cv. SF193</strain>
        <tissue evidence="1">Leaves</tissue>
    </source>
</reference>
<dbReference type="InParanoid" id="A0A251U150"/>
<organism evidence="2 3">
    <name type="scientific">Helianthus annuus</name>
    <name type="common">Common sunflower</name>
    <dbReference type="NCBI Taxonomy" id="4232"/>
    <lineage>
        <taxon>Eukaryota</taxon>
        <taxon>Viridiplantae</taxon>
        <taxon>Streptophyta</taxon>
        <taxon>Embryophyta</taxon>
        <taxon>Tracheophyta</taxon>
        <taxon>Spermatophyta</taxon>
        <taxon>Magnoliopsida</taxon>
        <taxon>eudicotyledons</taxon>
        <taxon>Gunneridae</taxon>
        <taxon>Pentapetalae</taxon>
        <taxon>asterids</taxon>
        <taxon>campanulids</taxon>
        <taxon>Asterales</taxon>
        <taxon>Asteraceae</taxon>
        <taxon>Asteroideae</taxon>
        <taxon>Heliantheae alliance</taxon>
        <taxon>Heliantheae</taxon>
        <taxon>Helianthus</taxon>
    </lineage>
</organism>
<dbReference type="Gramene" id="mRNA:HanXRQr2_Chr09g0413231">
    <property type="protein sequence ID" value="mRNA:HanXRQr2_Chr09g0413231"/>
    <property type="gene ID" value="HanXRQr2_Chr09g0413231"/>
</dbReference>
<name>A0A251U150_HELAN</name>
<gene>
    <name evidence="2" type="ORF">HannXRQ_Chr09g0274411</name>
    <name evidence="1" type="ORF">HanXRQr2_Chr09g0413231</name>
</gene>
<proteinExistence type="predicted"/>
<sequence length="62" mass="7265">MTHVTSKQYADDVSLLMVLIDTNPLFWSSTAAPFFVLQVPISRLFWDSKWRWRLPDGYSSDQ</sequence>
<protein>
    <submittedName>
        <fullName evidence="2">Uncharacterized protein</fullName>
    </submittedName>
</protein>
<reference evidence="1" key="3">
    <citation type="submission" date="2020-06" db="EMBL/GenBank/DDBJ databases">
        <title>Helianthus annuus Genome sequencing and assembly Release 2.</title>
        <authorList>
            <person name="Gouzy J."/>
            <person name="Langlade N."/>
            <person name="Munos S."/>
        </authorList>
    </citation>
    <scope>NUCLEOTIDE SEQUENCE</scope>
    <source>
        <tissue evidence="1">Leaves</tissue>
    </source>
</reference>
<dbReference type="AlphaFoldDB" id="A0A251U150"/>
<reference evidence="2" key="2">
    <citation type="submission" date="2017-02" db="EMBL/GenBank/DDBJ databases">
        <title>Sunflower complete genome.</title>
        <authorList>
            <person name="Langlade N."/>
            <person name="Munos S."/>
        </authorList>
    </citation>
    <scope>NUCLEOTIDE SEQUENCE [LARGE SCALE GENOMIC DNA]</scope>
    <source>
        <tissue evidence="2">Leaves</tissue>
    </source>
</reference>